<dbReference type="Proteomes" id="UP000054350">
    <property type="component" value="Unassembled WGS sequence"/>
</dbReference>
<dbReference type="Gene3D" id="3.90.1410.10">
    <property type="entry name" value="set domain protein methyltransferase, domain 1"/>
    <property type="match status" value="1"/>
</dbReference>
<evidence type="ECO:0000256" key="3">
    <source>
        <dbReference type="ARBA" id="ARBA00022691"/>
    </source>
</evidence>
<dbReference type="PANTHER" id="PTHR13271:SF34">
    <property type="entry name" value="N-LYSINE METHYLTRANSFERASE SETD6"/>
    <property type="match status" value="1"/>
</dbReference>
<dbReference type="eggNOG" id="KOG1338">
    <property type="taxonomic scope" value="Eukaryota"/>
</dbReference>
<keyword evidence="6" id="KW-1185">Reference proteome</keyword>
<keyword evidence="2" id="KW-0808">Transferase</keyword>
<evidence type="ECO:0000313" key="6">
    <source>
        <dbReference type="Proteomes" id="UP000054350"/>
    </source>
</evidence>
<reference evidence="6" key="2">
    <citation type="submission" date="2009-11" db="EMBL/GenBank/DDBJ databases">
        <title>The Genome Sequence of Allomyces macrogynus strain ATCC 38327.</title>
        <authorList>
            <consortium name="The Broad Institute Genome Sequencing Platform"/>
            <person name="Russ C."/>
            <person name="Cuomo C."/>
            <person name="Shea T."/>
            <person name="Young S.K."/>
            <person name="Zeng Q."/>
            <person name="Koehrsen M."/>
            <person name="Haas B."/>
            <person name="Borodovsky M."/>
            <person name="Guigo R."/>
            <person name="Alvarado L."/>
            <person name="Berlin A."/>
            <person name="Borenstein D."/>
            <person name="Chen Z."/>
            <person name="Engels R."/>
            <person name="Freedman E."/>
            <person name="Gellesch M."/>
            <person name="Goldberg J."/>
            <person name="Griggs A."/>
            <person name="Gujja S."/>
            <person name="Heiman D."/>
            <person name="Hepburn T."/>
            <person name="Howarth C."/>
            <person name="Jen D."/>
            <person name="Larson L."/>
            <person name="Lewis B."/>
            <person name="Mehta T."/>
            <person name="Park D."/>
            <person name="Pearson M."/>
            <person name="Roberts A."/>
            <person name="Saif S."/>
            <person name="Shenoy N."/>
            <person name="Sisk P."/>
            <person name="Stolte C."/>
            <person name="Sykes S."/>
            <person name="Walk T."/>
            <person name="White J."/>
            <person name="Yandava C."/>
            <person name="Burger G."/>
            <person name="Gray M.W."/>
            <person name="Holland P.W.H."/>
            <person name="King N."/>
            <person name="Lang F.B.F."/>
            <person name="Roger A.J."/>
            <person name="Ruiz-Trillo I."/>
            <person name="Lander E."/>
            <person name="Nusbaum C."/>
        </authorList>
    </citation>
    <scope>NUCLEOTIDE SEQUENCE [LARGE SCALE GENOMIC DNA]</scope>
    <source>
        <strain evidence="6">ATCC 38327</strain>
    </source>
</reference>
<protein>
    <recommendedName>
        <fullName evidence="7">SET domain-containing protein</fullName>
    </recommendedName>
</protein>
<dbReference type="AlphaFoldDB" id="A0A0L0SXD9"/>
<keyword evidence="1" id="KW-0489">Methyltransferase</keyword>
<dbReference type="GO" id="GO:0005634">
    <property type="term" value="C:nucleus"/>
    <property type="evidence" value="ECO:0007669"/>
    <property type="project" value="TreeGrafter"/>
</dbReference>
<dbReference type="SUPFAM" id="SSF81822">
    <property type="entry name" value="RuBisCo LSMT C-terminal, substrate-binding domain"/>
    <property type="match status" value="1"/>
</dbReference>
<reference evidence="5 6" key="1">
    <citation type="submission" date="2009-11" db="EMBL/GenBank/DDBJ databases">
        <title>Annotation of Allomyces macrogynus ATCC 38327.</title>
        <authorList>
            <consortium name="The Broad Institute Genome Sequencing Platform"/>
            <person name="Russ C."/>
            <person name="Cuomo C."/>
            <person name="Burger G."/>
            <person name="Gray M.W."/>
            <person name="Holland P.W.H."/>
            <person name="King N."/>
            <person name="Lang F.B.F."/>
            <person name="Roger A.J."/>
            <person name="Ruiz-Trillo I."/>
            <person name="Young S.K."/>
            <person name="Zeng Q."/>
            <person name="Gargeya S."/>
            <person name="Fitzgerald M."/>
            <person name="Haas B."/>
            <person name="Abouelleil A."/>
            <person name="Alvarado L."/>
            <person name="Arachchi H.M."/>
            <person name="Berlin A."/>
            <person name="Chapman S.B."/>
            <person name="Gearin G."/>
            <person name="Goldberg J."/>
            <person name="Griggs A."/>
            <person name="Gujja S."/>
            <person name="Hansen M."/>
            <person name="Heiman D."/>
            <person name="Howarth C."/>
            <person name="Larimer J."/>
            <person name="Lui A."/>
            <person name="MacDonald P.J.P."/>
            <person name="McCowen C."/>
            <person name="Montmayeur A."/>
            <person name="Murphy C."/>
            <person name="Neiman D."/>
            <person name="Pearson M."/>
            <person name="Priest M."/>
            <person name="Roberts A."/>
            <person name="Saif S."/>
            <person name="Shea T."/>
            <person name="Sisk P."/>
            <person name="Stolte C."/>
            <person name="Sykes S."/>
            <person name="Wortman J."/>
            <person name="Nusbaum C."/>
            <person name="Birren B."/>
        </authorList>
    </citation>
    <scope>NUCLEOTIDE SEQUENCE [LARGE SCALE GENOMIC DNA]</scope>
    <source>
        <strain evidence="5 6">ATCC 38327</strain>
    </source>
</reference>
<feature type="compositionally biased region" description="Acidic residues" evidence="4">
    <location>
        <begin position="15"/>
        <end position="26"/>
    </location>
</feature>
<dbReference type="GO" id="GO:0032259">
    <property type="term" value="P:methylation"/>
    <property type="evidence" value="ECO:0007669"/>
    <property type="project" value="UniProtKB-KW"/>
</dbReference>
<dbReference type="OrthoDB" id="441812at2759"/>
<evidence type="ECO:0000256" key="1">
    <source>
        <dbReference type="ARBA" id="ARBA00022603"/>
    </source>
</evidence>
<dbReference type="InterPro" id="IPR050600">
    <property type="entry name" value="SETD3_SETD6_MTase"/>
</dbReference>
<feature type="region of interest" description="Disordered" evidence="4">
    <location>
        <begin position="1"/>
        <end position="26"/>
    </location>
</feature>
<dbReference type="Gene3D" id="3.90.1420.10">
    <property type="entry name" value="Rubisco LSMT, substrate-binding domain"/>
    <property type="match status" value="1"/>
</dbReference>
<dbReference type="PANTHER" id="PTHR13271">
    <property type="entry name" value="UNCHARACTERIZED PUTATIVE METHYLTRANSFERASE"/>
    <property type="match status" value="1"/>
</dbReference>
<keyword evidence="3" id="KW-0949">S-adenosyl-L-methionine</keyword>
<sequence length="342" mass="37375">MAYGFHVGPLHEPENPDDDESDVEEEDPLPVLVPLADTLNAVHPASAHLERDGDSVAMTLSRDVAGGAQIYNTYGDHSTNELLRRYGYVEWENEFDHVSIDGMAVVGHVMDALKKVGWAKGMSTNDKEKALAKRLEFLEEIEVFEDEFEVSVLRPVPADLVLTIKLLLLDPDQYKAAKKDPSLVFPLLSKFTDADPTQPIDRAVIYLTKTEAAVLHAAVAARLAEYPETPVAAEYLAAIEASTDLAGYLARVVPAMGNVRVAYAYVVRFREQRLLRQLLAALDAAEQIATWKDAKAHAKSAQETEGTRVVIVGQAYPLTPAKRAASGATAGSGKKEKKAKQK</sequence>
<dbReference type="SUPFAM" id="SSF82199">
    <property type="entry name" value="SET domain"/>
    <property type="match status" value="1"/>
</dbReference>
<feature type="compositionally biased region" description="Low complexity" evidence="4">
    <location>
        <begin position="321"/>
        <end position="332"/>
    </location>
</feature>
<dbReference type="EMBL" id="GG745351">
    <property type="protein sequence ID" value="KNE66994.1"/>
    <property type="molecule type" value="Genomic_DNA"/>
</dbReference>
<dbReference type="InterPro" id="IPR046341">
    <property type="entry name" value="SET_dom_sf"/>
</dbReference>
<accession>A0A0L0SXD9</accession>
<gene>
    <name evidence="5" type="ORF">AMAG_11461</name>
</gene>
<evidence type="ECO:0008006" key="7">
    <source>
        <dbReference type="Google" id="ProtNLM"/>
    </source>
</evidence>
<organism evidence="5 6">
    <name type="scientific">Allomyces macrogynus (strain ATCC 38327)</name>
    <name type="common">Allomyces javanicus var. macrogynus</name>
    <dbReference type="NCBI Taxonomy" id="578462"/>
    <lineage>
        <taxon>Eukaryota</taxon>
        <taxon>Fungi</taxon>
        <taxon>Fungi incertae sedis</taxon>
        <taxon>Blastocladiomycota</taxon>
        <taxon>Blastocladiomycetes</taxon>
        <taxon>Blastocladiales</taxon>
        <taxon>Blastocladiaceae</taxon>
        <taxon>Allomyces</taxon>
    </lineage>
</organism>
<evidence type="ECO:0000313" key="5">
    <source>
        <dbReference type="EMBL" id="KNE66994.1"/>
    </source>
</evidence>
<name>A0A0L0SXD9_ALLM3</name>
<dbReference type="GO" id="GO:0016279">
    <property type="term" value="F:protein-lysine N-methyltransferase activity"/>
    <property type="evidence" value="ECO:0007669"/>
    <property type="project" value="TreeGrafter"/>
</dbReference>
<dbReference type="STRING" id="578462.A0A0L0SXD9"/>
<proteinExistence type="predicted"/>
<evidence type="ECO:0000256" key="2">
    <source>
        <dbReference type="ARBA" id="ARBA00022679"/>
    </source>
</evidence>
<dbReference type="InterPro" id="IPR036464">
    <property type="entry name" value="Rubisco_LSMT_subst-bd_sf"/>
</dbReference>
<dbReference type="VEuPathDB" id="FungiDB:AMAG_11461"/>
<feature type="region of interest" description="Disordered" evidence="4">
    <location>
        <begin position="321"/>
        <end position="342"/>
    </location>
</feature>
<evidence type="ECO:0000256" key="4">
    <source>
        <dbReference type="SAM" id="MobiDB-lite"/>
    </source>
</evidence>